<sequence length="79" mass="8499">MDSELTDAQTTAIGHSWGLANIRTSETLGTQYDQVASLSGAGIPESWKPDRETTYTDYPYADILQVGQATGQHALEGNP</sequence>
<dbReference type="Proteomes" id="UP001062223">
    <property type="component" value="Chromosome"/>
</dbReference>
<name>A0A9Q9T1S5_9MICO</name>
<dbReference type="EMBL" id="CP106879">
    <property type="protein sequence ID" value="UYC79283.1"/>
    <property type="molecule type" value="Genomic_DNA"/>
</dbReference>
<evidence type="ECO:0000313" key="1">
    <source>
        <dbReference type="EMBL" id="UYC79283.1"/>
    </source>
</evidence>
<dbReference type="KEGG" id="cpoi:OE229_08940"/>
<proteinExistence type="predicted"/>
<dbReference type="RefSeq" id="WP_262137512.1">
    <property type="nucleotide sequence ID" value="NZ_CP106879.1"/>
</dbReference>
<protein>
    <submittedName>
        <fullName evidence="1">Uncharacterized protein</fullName>
    </submittedName>
</protein>
<organism evidence="1 2">
    <name type="scientific">Curtobacterium poinsettiae</name>
    <dbReference type="NCBI Taxonomy" id="159612"/>
    <lineage>
        <taxon>Bacteria</taxon>
        <taxon>Bacillati</taxon>
        <taxon>Actinomycetota</taxon>
        <taxon>Actinomycetes</taxon>
        <taxon>Micrococcales</taxon>
        <taxon>Microbacteriaceae</taxon>
        <taxon>Curtobacterium</taxon>
    </lineage>
</organism>
<reference evidence="1" key="1">
    <citation type="submission" date="2022-09" db="EMBL/GenBank/DDBJ databases">
        <title>Taxonomy of Curtobacterium flaccumfaciens.</title>
        <authorList>
            <person name="Osdaghi E."/>
            <person name="Taghavi S.M."/>
            <person name="Hamidizade M."/>
            <person name="Abachi H."/>
            <person name="Fazliarab A."/>
            <person name="Baeyen S."/>
            <person name="Portier P."/>
            <person name="Van Vaerenbergh J."/>
            <person name="Jacques M.-A."/>
        </authorList>
    </citation>
    <scope>NUCLEOTIDE SEQUENCE</scope>
    <source>
        <strain evidence="1">AGQB46</strain>
    </source>
</reference>
<accession>A0A9Q9T1S5</accession>
<gene>
    <name evidence="1" type="ORF">OE229_08940</name>
</gene>
<evidence type="ECO:0000313" key="2">
    <source>
        <dbReference type="Proteomes" id="UP001062223"/>
    </source>
</evidence>
<dbReference type="AlphaFoldDB" id="A0A9Q9T1S5"/>